<evidence type="ECO:0000313" key="9">
    <source>
        <dbReference type="EMBL" id="TSC90752.1"/>
    </source>
</evidence>
<dbReference type="GO" id="GO:0005524">
    <property type="term" value="F:ATP binding"/>
    <property type="evidence" value="ECO:0007669"/>
    <property type="project" value="UniProtKB-KW"/>
</dbReference>
<dbReference type="InterPro" id="IPR009080">
    <property type="entry name" value="tRNAsynth_Ia_anticodon-bd"/>
</dbReference>
<dbReference type="InterPro" id="IPR015413">
    <property type="entry name" value="Methionyl/Leucyl_tRNA_Synth"/>
</dbReference>
<accession>A0A554LCY6</accession>
<organism evidence="9 10">
    <name type="scientific">Candidatus Berkelbacteria bacterium Licking1014_96</name>
    <dbReference type="NCBI Taxonomy" id="2017149"/>
    <lineage>
        <taxon>Bacteria</taxon>
        <taxon>Candidatus Berkelbacteria</taxon>
    </lineage>
</organism>
<dbReference type="Gene3D" id="3.40.50.620">
    <property type="entry name" value="HUPs"/>
    <property type="match status" value="1"/>
</dbReference>
<dbReference type="PANTHER" id="PTHR43326">
    <property type="entry name" value="METHIONYL-TRNA SYNTHETASE"/>
    <property type="match status" value="1"/>
</dbReference>
<reference evidence="9 10" key="1">
    <citation type="submission" date="2017-07" db="EMBL/GenBank/DDBJ databases">
        <title>Mechanisms for carbon and nitrogen cycling indicate functional differentiation within the Candidate Phyla Radiation.</title>
        <authorList>
            <person name="Danczak R.E."/>
            <person name="Johnston M.D."/>
            <person name="Kenah C."/>
            <person name="Slattery M."/>
            <person name="Wrighton K.C."/>
            <person name="Wilkins M.J."/>
        </authorList>
    </citation>
    <scope>NUCLEOTIDE SEQUENCE [LARGE SCALE GENOMIC DNA]</scope>
    <source>
        <strain evidence="9">Licking1014_96</strain>
    </source>
</reference>
<evidence type="ECO:0000256" key="6">
    <source>
        <dbReference type="ARBA" id="ARBA00023146"/>
    </source>
</evidence>
<evidence type="ECO:0000256" key="3">
    <source>
        <dbReference type="ARBA" id="ARBA00022741"/>
    </source>
</evidence>
<dbReference type="EC" id="6.1.1.10" evidence="1"/>
<dbReference type="Gene3D" id="1.10.730.10">
    <property type="entry name" value="Isoleucyl-tRNA Synthetase, Domain 1"/>
    <property type="match status" value="1"/>
</dbReference>
<keyword evidence="3 7" id="KW-0547">Nucleotide-binding</keyword>
<dbReference type="Proteomes" id="UP000318296">
    <property type="component" value="Unassembled WGS sequence"/>
</dbReference>
<dbReference type="GO" id="GO:0004825">
    <property type="term" value="F:methionine-tRNA ligase activity"/>
    <property type="evidence" value="ECO:0007669"/>
    <property type="project" value="UniProtKB-EC"/>
</dbReference>
<feature type="non-terminal residue" evidence="9">
    <location>
        <position position="1"/>
    </location>
</feature>
<evidence type="ECO:0000259" key="8">
    <source>
        <dbReference type="Pfam" id="PF09334"/>
    </source>
</evidence>
<keyword evidence="4 7" id="KW-0067">ATP-binding</keyword>
<proteinExistence type="inferred from homology"/>
<dbReference type="EMBL" id="VMGH01000060">
    <property type="protein sequence ID" value="TSC90752.1"/>
    <property type="molecule type" value="Genomic_DNA"/>
</dbReference>
<protein>
    <recommendedName>
        <fullName evidence="1">methionine--tRNA ligase</fullName>
        <ecNumber evidence="1">6.1.1.10</ecNumber>
    </recommendedName>
</protein>
<evidence type="ECO:0000313" key="10">
    <source>
        <dbReference type="Proteomes" id="UP000318296"/>
    </source>
</evidence>
<dbReference type="AlphaFoldDB" id="A0A554LCY6"/>
<evidence type="ECO:0000256" key="5">
    <source>
        <dbReference type="ARBA" id="ARBA00022917"/>
    </source>
</evidence>
<evidence type="ECO:0000256" key="1">
    <source>
        <dbReference type="ARBA" id="ARBA00012838"/>
    </source>
</evidence>
<sequence length="274" mass="31874">KWGIPLPWDKEHVFYVWFDALLNYLSALKITSISAWPPDVQLMAKDILRFHALIWPAILLAGEENLPKKIFVHGYFTVEGKKMSKTLGNAVNPTETAEKYGAGALRYFLLREFPFGEDGDYAEENLIKRYNSELADDLGNLLQRTLVMIKRFKIKVTDKHREIRHNGIIEDKIENLDFQGALSEINRTIKGANAYIDKEKPWELVSDAQKSREMGLETDQKTKFEEIFLHLISTLHQVAYYLEPFMPREILEMQKQLKTLKPQPIFPKIKSLKH</sequence>
<dbReference type="SUPFAM" id="SSF52374">
    <property type="entry name" value="Nucleotidylyl transferase"/>
    <property type="match status" value="1"/>
</dbReference>
<comment type="similarity">
    <text evidence="7">Belongs to the class-I aminoacyl-tRNA synthetase family.</text>
</comment>
<comment type="caution">
    <text evidence="9">The sequence shown here is derived from an EMBL/GenBank/DDBJ whole genome shotgun (WGS) entry which is preliminary data.</text>
</comment>
<keyword evidence="6 7" id="KW-0030">Aminoacyl-tRNA synthetase</keyword>
<feature type="domain" description="Methionyl/Leucyl tRNA synthetase" evidence="8">
    <location>
        <begin position="1"/>
        <end position="146"/>
    </location>
</feature>
<dbReference type="InterPro" id="IPR033911">
    <property type="entry name" value="MetRS_core"/>
</dbReference>
<evidence type="ECO:0000256" key="4">
    <source>
        <dbReference type="ARBA" id="ARBA00022840"/>
    </source>
</evidence>
<evidence type="ECO:0000256" key="7">
    <source>
        <dbReference type="RuleBase" id="RU363039"/>
    </source>
</evidence>
<dbReference type="InterPro" id="IPR023457">
    <property type="entry name" value="Met-tRNA_synth_2"/>
</dbReference>
<keyword evidence="5 7" id="KW-0648">Protein biosynthesis</keyword>
<dbReference type="PRINTS" id="PR01041">
    <property type="entry name" value="TRNASYNTHMET"/>
</dbReference>
<dbReference type="GO" id="GO:0006431">
    <property type="term" value="P:methionyl-tRNA aminoacylation"/>
    <property type="evidence" value="ECO:0007669"/>
    <property type="project" value="InterPro"/>
</dbReference>
<dbReference type="PANTHER" id="PTHR43326:SF1">
    <property type="entry name" value="METHIONINE--TRNA LIGASE, MITOCHONDRIAL"/>
    <property type="match status" value="1"/>
</dbReference>
<name>A0A554LCY6_9BACT</name>
<dbReference type="SUPFAM" id="SSF47323">
    <property type="entry name" value="Anticodon-binding domain of a subclass of class I aminoacyl-tRNA synthetases"/>
    <property type="match status" value="1"/>
</dbReference>
<gene>
    <name evidence="9" type="ORF">CEN92_392</name>
</gene>
<keyword evidence="2 7" id="KW-0436">Ligase</keyword>
<evidence type="ECO:0000256" key="2">
    <source>
        <dbReference type="ARBA" id="ARBA00022598"/>
    </source>
</evidence>
<dbReference type="Pfam" id="PF09334">
    <property type="entry name" value="tRNA-synt_1g"/>
    <property type="match status" value="1"/>
</dbReference>
<dbReference type="InterPro" id="IPR014729">
    <property type="entry name" value="Rossmann-like_a/b/a_fold"/>
</dbReference>